<dbReference type="Proteomes" id="UP000055048">
    <property type="component" value="Unassembled WGS sequence"/>
</dbReference>
<dbReference type="AlphaFoldDB" id="A0A0V0TKI0"/>
<organism evidence="1 2">
    <name type="scientific">Trichinella murrelli</name>
    <dbReference type="NCBI Taxonomy" id="144512"/>
    <lineage>
        <taxon>Eukaryota</taxon>
        <taxon>Metazoa</taxon>
        <taxon>Ecdysozoa</taxon>
        <taxon>Nematoda</taxon>
        <taxon>Enoplea</taxon>
        <taxon>Dorylaimia</taxon>
        <taxon>Trichinellida</taxon>
        <taxon>Trichinellidae</taxon>
        <taxon>Trichinella</taxon>
    </lineage>
</organism>
<comment type="caution">
    <text evidence="1">The sequence shown here is derived from an EMBL/GenBank/DDBJ whole genome shotgun (WGS) entry which is preliminary data.</text>
</comment>
<accession>A0A0V0TKI0</accession>
<dbReference type="EMBL" id="JYDJ01000230">
    <property type="protein sequence ID" value="KRX39531.1"/>
    <property type="molecule type" value="Genomic_DNA"/>
</dbReference>
<reference evidence="1 2" key="1">
    <citation type="submission" date="2015-01" db="EMBL/GenBank/DDBJ databases">
        <title>Evolution of Trichinella species and genotypes.</title>
        <authorList>
            <person name="Korhonen P.K."/>
            <person name="Edoardo P."/>
            <person name="Giuseppe L.R."/>
            <person name="Gasser R.B."/>
        </authorList>
    </citation>
    <scope>NUCLEOTIDE SEQUENCE [LARGE SCALE GENOMIC DNA]</scope>
    <source>
        <strain evidence="1">ISS417</strain>
    </source>
</reference>
<proteinExistence type="predicted"/>
<evidence type="ECO:0000313" key="1">
    <source>
        <dbReference type="EMBL" id="KRX39531.1"/>
    </source>
</evidence>
<dbReference type="STRING" id="144512.A0A0V0TKI0"/>
<sequence>MLQFGIIKPCHGIKELLPSKSKVLSGANMRGEKSAEQVASSIIAHHYTYEESSLSLHQHYSTSEQRFLEFRNEPHIHSSSLQHFGNEFAIAIRKLILIGKGTTPKSNQKKQLPCMKLITTYFLWLLRLGAYDGRGQHQQCQFVLPSPLRDYKTSAPLRKVASITLADCDAEFAISKAATPHLLRRIISILLQCALRISPSVGMLSSSRNIWNDFTLPTAHGVVITRKCYILDMPKRYSRRHLRIIEISKVSVASLSYPKMLEFLNNANTRVLVIPPLNDGSPRRGCEDPHCPSVRGEVTPIIRTVRVPHYGTFPPR</sequence>
<gene>
    <name evidence="1" type="ORF">T05_7899</name>
</gene>
<evidence type="ECO:0000313" key="2">
    <source>
        <dbReference type="Proteomes" id="UP000055048"/>
    </source>
</evidence>
<protein>
    <submittedName>
        <fullName evidence="1">Uncharacterized protein</fullName>
    </submittedName>
</protein>
<name>A0A0V0TKI0_9BILA</name>
<keyword evidence="2" id="KW-1185">Reference proteome</keyword>
<dbReference type="OrthoDB" id="10358649at2759"/>